<protein>
    <submittedName>
        <fullName evidence="3">Uncharacterized protein</fullName>
    </submittedName>
</protein>
<proteinExistence type="predicted"/>
<comment type="caution">
    <text evidence="3">The sequence shown here is derived from an EMBL/GenBank/DDBJ whole genome shotgun (WGS) entry which is preliminary data.</text>
</comment>
<reference evidence="3" key="1">
    <citation type="submission" date="2023-06" db="EMBL/GenBank/DDBJ databases">
        <authorList>
            <consortium name="Lawrence Berkeley National Laboratory"/>
            <person name="Ahrendt S."/>
            <person name="Sahu N."/>
            <person name="Indic B."/>
            <person name="Wong-Bajracharya J."/>
            <person name="Merenyi Z."/>
            <person name="Ke H.-M."/>
            <person name="Monk M."/>
            <person name="Kocsube S."/>
            <person name="Drula E."/>
            <person name="Lipzen A."/>
            <person name="Balint B."/>
            <person name="Henrissat B."/>
            <person name="Andreopoulos B."/>
            <person name="Martin F.M."/>
            <person name="Harder C.B."/>
            <person name="Rigling D."/>
            <person name="Ford K.L."/>
            <person name="Foster G.D."/>
            <person name="Pangilinan J."/>
            <person name="Papanicolaou A."/>
            <person name="Barry K."/>
            <person name="LaButti K."/>
            <person name="Viragh M."/>
            <person name="Koriabine M."/>
            <person name="Yan M."/>
            <person name="Riley R."/>
            <person name="Champramary S."/>
            <person name="Plett K.L."/>
            <person name="Tsai I.J."/>
            <person name="Slot J."/>
            <person name="Sipos G."/>
            <person name="Plett J."/>
            <person name="Nagy L.G."/>
            <person name="Grigoriev I.V."/>
        </authorList>
    </citation>
    <scope>NUCLEOTIDE SEQUENCE</scope>
    <source>
        <strain evidence="3">HWK02</strain>
    </source>
</reference>
<evidence type="ECO:0000256" key="1">
    <source>
        <dbReference type="SAM" id="MobiDB-lite"/>
    </source>
</evidence>
<dbReference type="EMBL" id="JAUEPU010000028">
    <property type="protein sequence ID" value="KAK0492626.1"/>
    <property type="molecule type" value="Genomic_DNA"/>
</dbReference>
<keyword evidence="4" id="KW-1185">Reference proteome</keyword>
<dbReference type="AlphaFoldDB" id="A0AA39TK86"/>
<evidence type="ECO:0000313" key="3">
    <source>
        <dbReference type="EMBL" id="KAK0492626.1"/>
    </source>
</evidence>
<evidence type="ECO:0000256" key="2">
    <source>
        <dbReference type="SAM" id="Phobius"/>
    </source>
</evidence>
<name>A0AA39TK86_9AGAR</name>
<organism evidence="3 4">
    <name type="scientific">Armillaria luteobubalina</name>
    <dbReference type="NCBI Taxonomy" id="153913"/>
    <lineage>
        <taxon>Eukaryota</taxon>
        <taxon>Fungi</taxon>
        <taxon>Dikarya</taxon>
        <taxon>Basidiomycota</taxon>
        <taxon>Agaricomycotina</taxon>
        <taxon>Agaricomycetes</taxon>
        <taxon>Agaricomycetidae</taxon>
        <taxon>Agaricales</taxon>
        <taxon>Marasmiineae</taxon>
        <taxon>Physalacriaceae</taxon>
        <taxon>Armillaria</taxon>
    </lineage>
</organism>
<evidence type="ECO:0000313" key="4">
    <source>
        <dbReference type="Proteomes" id="UP001175228"/>
    </source>
</evidence>
<keyword evidence="2" id="KW-0812">Transmembrane</keyword>
<keyword evidence="2" id="KW-1133">Transmembrane helix</keyword>
<feature type="transmembrane region" description="Helical" evidence="2">
    <location>
        <begin position="34"/>
        <end position="51"/>
    </location>
</feature>
<feature type="region of interest" description="Disordered" evidence="1">
    <location>
        <begin position="65"/>
        <end position="103"/>
    </location>
</feature>
<sequence>MAQGTKPLFTDKIEETSAPISTNFLEQDNTMWEVYYNAGSVTIVLVVIFIVDMEQAHTVAANEHLEEESIPHSASMANENSNTDSNEEEIIINQETGLNLPTA</sequence>
<dbReference type="Proteomes" id="UP001175228">
    <property type="component" value="Unassembled WGS sequence"/>
</dbReference>
<accession>A0AA39TK86</accession>
<keyword evidence="2" id="KW-0472">Membrane</keyword>
<gene>
    <name evidence="3" type="ORF">EDD18DRAFT_1108642</name>
</gene>
<feature type="compositionally biased region" description="Polar residues" evidence="1">
    <location>
        <begin position="94"/>
        <end position="103"/>
    </location>
</feature>